<dbReference type="SUPFAM" id="SSF56672">
    <property type="entry name" value="DNA/RNA polymerases"/>
    <property type="match status" value="1"/>
</dbReference>
<evidence type="ECO:0000259" key="1">
    <source>
        <dbReference type="Pfam" id="PF00078"/>
    </source>
</evidence>
<dbReference type="InterPro" id="IPR051083">
    <property type="entry name" value="GrpII_Intron_Splice-Mob/Def"/>
</dbReference>
<comment type="caution">
    <text evidence="2">The sequence shown here is derived from an EMBL/GenBank/DDBJ whole genome shotgun (WGS) entry which is preliminary data.</text>
</comment>
<evidence type="ECO:0000313" key="3">
    <source>
        <dbReference type="Proteomes" id="UP001234787"/>
    </source>
</evidence>
<reference evidence="2" key="1">
    <citation type="submission" date="2022-12" db="EMBL/GenBank/DDBJ databases">
        <title>Chromosome-Level Genome Assembly of Japanese Cedar (Cryptomeriajaponica D. Don).</title>
        <authorList>
            <person name="Fujino T."/>
            <person name="Yamaguchi K."/>
            <person name="Yokoyama T."/>
            <person name="Hamanaka T."/>
            <person name="Harazono Y."/>
            <person name="Kamada H."/>
            <person name="Kobayashi W."/>
            <person name="Ujino-Ihara T."/>
            <person name="Uchiyama K."/>
            <person name="Matsumoto A."/>
            <person name="Izuno A."/>
            <person name="Tsumura Y."/>
            <person name="Toyoda A."/>
            <person name="Shigenobu S."/>
            <person name="Moriguchi Y."/>
            <person name="Ueno S."/>
            <person name="Kasahara M."/>
        </authorList>
    </citation>
    <scope>NUCLEOTIDE SEQUENCE</scope>
</reference>
<dbReference type="EMBL" id="BSEH01000022">
    <property type="protein sequence ID" value="GLJ56458.1"/>
    <property type="molecule type" value="Genomic_DNA"/>
</dbReference>
<dbReference type="PANTHER" id="PTHR34047:SF8">
    <property type="entry name" value="PROTEIN YKFC"/>
    <property type="match status" value="1"/>
</dbReference>
<sequence length="161" mass="18695">MPQVADPINLIVSYEELKSLPGLLTPAFDNQTISNLSHQRLAEIFQSLFFGSFHFAARMKRILLPKPKSSKKRPLTIPSPIDRIVHRSMASVLEQIYEPIFLPVSFGFRKWRNTHMLFHELQNWTGVRRVIRGDVSKCFDSVHHKLVLDLLAERIDDPFFL</sequence>
<keyword evidence="3" id="KW-1185">Reference proteome</keyword>
<dbReference type="CDD" id="cd01651">
    <property type="entry name" value="RT_G2_intron"/>
    <property type="match status" value="1"/>
</dbReference>
<dbReference type="InterPro" id="IPR000477">
    <property type="entry name" value="RT_dom"/>
</dbReference>
<organism evidence="2 3">
    <name type="scientific">Cryptomeria japonica</name>
    <name type="common">Japanese cedar</name>
    <name type="synonym">Cupressus japonica</name>
    <dbReference type="NCBI Taxonomy" id="3369"/>
    <lineage>
        <taxon>Eukaryota</taxon>
        <taxon>Viridiplantae</taxon>
        <taxon>Streptophyta</taxon>
        <taxon>Embryophyta</taxon>
        <taxon>Tracheophyta</taxon>
        <taxon>Spermatophyta</taxon>
        <taxon>Pinopsida</taxon>
        <taxon>Pinidae</taxon>
        <taxon>Conifers II</taxon>
        <taxon>Cupressales</taxon>
        <taxon>Cupressaceae</taxon>
        <taxon>Cryptomeria</taxon>
    </lineage>
</organism>
<gene>
    <name evidence="2" type="ORF">SUGI_1225060</name>
</gene>
<feature type="domain" description="Reverse transcriptase" evidence="1">
    <location>
        <begin position="65"/>
        <end position="147"/>
    </location>
</feature>
<evidence type="ECO:0000313" key="2">
    <source>
        <dbReference type="EMBL" id="GLJ56458.1"/>
    </source>
</evidence>
<dbReference type="InterPro" id="IPR043502">
    <property type="entry name" value="DNA/RNA_pol_sf"/>
</dbReference>
<dbReference type="PANTHER" id="PTHR34047">
    <property type="entry name" value="NUCLEAR INTRON MATURASE 1, MITOCHONDRIAL-RELATED"/>
    <property type="match status" value="1"/>
</dbReference>
<dbReference type="Pfam" id="PF00078">
    <property type="entry name" value="RVT_1"/>
    <property type="match status" value="1"/>
</dbReference>
<name>A0AAD3NPX3_CRYJA</name>
<proteinExistence type="predicted"/>
<dbReference type="AlphaFoldDB" id="A0AAD3NPX3"/>
<dbReference type="Proteomes" id="UP001234787">
    <property type="component" value="Unassembled WGS sequence"/>
</dbReference>
<protein>
    <recommendedName>
        <fullName evidence="1">Reverse transcriptase domain-containing protein</fullName>
    </recommendedName>
</protein>
<accession>A0AAD3NPX3</accession>